<dbReference type="InterPro" id="IPR021176">
    <property type="entry name" value="Competence-induced_CoiA"/>
</dbReference>
<proteinExistence type="predicted"/>
<name>A0A5N1I3Y0_LACJE</name>
<dbReference type="AlphaFoldDB" id="A0A5N1I3Y0"/>
<reference evidence="4 6" key="2">
    <citation type="submission" date="2024-04" db="EMBL/GenBank/DDBJ databases">
        <title>Three lactobacilli isolated from voided urine samples from females with type 2 diabetes.</title>
        <authorList>
            <person name="Kula A."/>
            <person name="Stegman N."/>
            <person name="Putonti C."/>
        </authorList>
    </citation>
    <scope>NUCLEOTIDE SEQUENCE [LARGE SCALE GENOMIC DNA]</scope>
    <source>
        <strain evidence="4 6">1855</strain>
    </source>
</reference>
<dbReference type="RefSeq" id="WP_006587961.1">
    <property type="nucleotide sequence ID" value="NZ_CATOUV010000001.1"/>
</dbReference>
<reference evidence="3 5" key="1">
    <citation type="submission" date="2019-09" db="EMBL/GenBank/DDBJ databases">
        <title>Draft genome sequence assemblies of isolates from the urinary tract.</title>
        <authorList>
            <person name="Mores C.R."/>
            <person name="Putonti C."/>
            <person name="Wolfe A.J."/>
        </authorList>
    </citation>
    <scope>NUCLEOTIDE SEQUENCE [LARGE SCALE GENOMIC DNA]</scope>
    <source>
        <strain evidence="3 5">UMB246</strain>
    </source>
</reference>
<keyword evidence="6" id="KW-1185">Reference proteome</keyword>
<dbReference type="PIRSF" id="PIRSF007487">
    <property type="entry name" value="Competence-induced_CoiA_bac"/>
    <property type="match status" value="1"/>
</dbReference>
<evidence type="ECO:0000259" key="1">
    <source>
        <dbReference type="Pfam" id="PF06054"/>
    </source>
</evidence>
<evidence type="ECO:0000259" key="2">
    <source>
        <dbReference type="Pfam" id="PF25164"/>
    </source>
</evidence>
<feature type="domain" description="Competence protein CoiA-like N-terminal" evidence="2">
    <location>
        <begin position="22"/>
        <end position="56"/>
    </location>
</feature>
<organism evidence="3 5">
    <name type="scientific">Lactobacillus jensenii</name>
    <dbReference type="NCBI Taxonomy" id="109790"/>
    <lineage>
        <taxon>Bacteria</taxon>
        <taxon>Bacillati</taxon>
        <taxon>Bacillota</taxon>
        <taxon>Bacilli</taxon>
        <taxon>Lactobacillales</taxon>
        <taxon>Lactobacillaceae</taxon>
        <taxon>Lactobacillus</taxon>
    </lineage>
</organism>
<dbReference type="EMBL" id="JBBVUL010000001">
    <property type="protein sequence ID" value="MEL0564469.1"/>
    <property type="molecule type" value="Genomic_DNA"/>
</dbReference>
<dbReference type="Pfam" id="PF25164">
    <property type="entry name" value="CoiA_N"/>
    <property type="match status" value="1"/>
</dbReference>
<comment type="caution">
    <text evidence="3">The sequence shown here is derived from an EMBL/GenBank/DDBJ whole genome shotgun (WGS) entry which is preliminary data.</text>
</comment>
<dbReference type="OrthoDB" id="3784230at2"/>
<dbReference type="Pfam" id="PF06054">
    <property type="entry name" value="CoiA_nuc"/>
    <property type="match status" value="1"/>
</dbReference>
<accession>A0A5N1I3Y0</accession>
<dbReference type="Proteomes" id="UP000327236">
    <property type="component" value="Unassembled WGS sequence"/>
</dbReference>
<gene>
    <name evidence="4" type="ORF">AAC431_00830</name>
    <name evidence="3" type="ORF">F6H94_08330</name>
</gene>
<dbReference type="EMBL" id="VYWW01000054">
    <property type="protein sequence ID" value="KAA9320212.1"/>
    <property type="molecule type" value="Genomic_DNA"/>
</dbReference>
<sequence>MYAALLNNKLVLARAEEARVQNKITSLNQEKYFCPRCRKKVILVLSEKRLPFFKHQVGQVGQQGEKEEHYRGKINLKTALVAAGFPAKEEVPLAKGELRADILVNSQLAFEIQCAPLSEMEFAHRHGLYKKEGIIDIWIVGRCHYLSNYLNQRQTIFLRFNQKWGFYYLEIDSERELLTLKYQILQEPLTRKIRYQVKRFRIDEVGISKLWQYKPQFIQYQLNKNNQKSYLLKQVQMQTKLGTRIAEQLYLRRISLNDLPDYLFNSWRSPGMRTSVEEYITKTATCI</sequence>
<dbReference type="InterPro" id="IPR057253">
    <property type="entry name" value="CoiA-like_N"/>
</dbReference>
<protein>
    <submittedName>
        <fullName evidence="3 4">Competence protein</fullName>
    </submittedName>
</protein>
<evidence type="ECO:0000313" key="4">
    <source>
        <dbReference type="EMBL" id="MEL0564469.1"/>
    </source>
</evidence>
<feature type="domain" description="Competence protein CoiA nuclease-like" evidence="1">
    <location>
        <begin position="65"/>
        <end position="213"/>
    </location>
</feature>
<dbReference type="Proteomes" id="UP001385848">
    <property type="component" value="Unassembled WGS sequence"/>
</dbReference>
<evidence type="ECO:0000313" key="5">
    <source>
        <dbReference type="Proteomes" id="UP000327236"/>
    </source>
</evidence>
<evidence type="ECO:0000313" key="3">
    <source>
        <dbReference type="EMBL" id="KAA9320212.1"/>
    </source>
</evidence>
<dbReference type="InterPro" id="IPR010330">
    <property type="entry name" value="CoiA_nuc"/>
</dbReference>
<evidence type="ECO:0000313" key="6">
    <source>
        <dbReference type="Proteomes" id="UP001385848"/>
    </source>
</evidence>